<dbReference type="HOGENOM" id="CLU_2387623_0_0_1"/>
<dbReference type="EMBL" id="KL659932">
    <property type="protein sequence ID" value="KFA68318.1"/>
    <property type="molecule type" value="Genomic_DNA"/>
</dbReference>
<evidence type="ECO:0000313" key="4">
    <source>
        <dbReference type="Proteomes" id="UP000028524"/>
    </source>
</evidence>
<dbReference type="Proteomes" id="UP000028524">
    <property type="component" value="Unassembled WGS sequence"/>
</dbReference>
<organism evidence="3 4">
    <name type="scientific">Stachybotrys chlorohalonatus (strain IBT 40285)</name>
    <dbReference type="NCBI Taxonomy" id="1283841"/>
    <lineage>
        <taxon>Eukaryota</taxon>
        <taxon>Fungi</taxon>
        <taxon>Dikarya</taxon>
        <taxon>Ascomycota</taxon>
        <taxon>Pezizomycotina</taxon>
        <taxon>Sordariomycetes</taxon>
        <taxon>Hypocreomycetidae</taxon>
        <taxon>Hypocreales</taxon>
        <taxon>Stachybotryaceae</taxon>
        <taxon>Stachybotrys</taxon>
    </lineage>
</organism>
<sequence length="94" mass="10585">MAEEFADDEVFMQQGWADVLGVPMALKANDGFFRAGGYSIRAMHLGARLRKVQRILSVADIFKASMLSDMVTKTASLLHTDKKPVERSSEDWRH</sequence>
<keyword evidence="1" id="KW-0436">Ligase</keyword>
<dbReference type="Pfam" id="PF00550">
    <property type="entry name" value="PP-binding"/>
    <property type="match status" value="1"/>
</dbReference>
<evidence type="ECO:0000259" key="2">
    <source>
        <dbReference type="PROSITE" id="PS50075"/>
    </source>
</evidence>
<dbReference type="GO" id="GO:0016874">
    <property type="term" value="F:ligase activity"/>
    <property type="evidence" value="ECO:0007669"/>
    <property type="project" value="UniProtKB-KW"/>
</dbReference>
<dbReference type="PANTHER" id="PTHR45527">
    <property type="entry name" value="NONRIBOSOMAL PEPTIDE SYNTHETASE"/>
    <property type="match status" value="1"/>
</dbReference>
<feature type="domain" description="Carrier" evidence="2">
    <location>
        <begin position="3"/>
        <end position="78"/>
    </location>
</feature>
<dbReference type="InterPro" id="IPR036736">
    <property type="entry name" value="ACP-like_sf"/>
</dbReference>
<evidence type="ECO:0000313" key="3">
    <source>
        <dbReference type="EMBL" id="KFA68318.1"/>
    </source>
</evidence>
<gene>
    <name evidence="3" type="ORF">S40285_09693</name>
</gene>
<dbReference type="STRING" id="1283841.A0A084QWI3"/>
<dbReference type="InterPro" id="IPR009081">
    <property type="entry name" value="PP-bd_ACP"/>
</dbReference>
<dbReference type="SUPFAM" id="SSF47336">
    <property type="entry name" value="ACP-like"/>
    <property type="match status" value="1"/>
</dbReference>
<keyword evidence="4" id="KW-1185">Reference proteome</keyword>
<dbReference type="GO" id="GO:0043041">
    <property type="term" value="P:amino acid activation for nonribosomal peptide biosynthetic process"/>
    <property type="evidence" value="ECO:0007669"/>
    <property type="project" value="TreeGrafter"/>
</dbReference>
<dbReference type="Gene3D" id="1.10.1200.10">
    <property type="entry name" value="ACP-like"/>
    <property type="match status" value="1"/>
</dbReference>
<dbReference type="InParanoid" id="A0A084QWI3"/>
<protein>
    <recommendedName>
        <fullName evidence="2">Carrier domain-containing protein</fullName>
    </recommendedName>
</protein>
<name>A0A084QWI3_STAC4</name>
<reference evidence="3 4" key="1">
    <citation type="journal article" date="2014" name="BMC Genomics">
        <title>Comparative genome sequencing reveals chemotype-specific gene clusters in the toxigenic black mold Stachybotrys.</title>
        <authorList>
            <person name="Semeiks J."/>
            <person name="Borek D."/>
            <person name="Otwinowski Z."/>
            <person name="Grishin N.V."/>
        </authorList>
    </citation>
    <scope>NUCLEOTIDE SEQUENCE [LARGE SCALE GENOMIC DNA]</scope>
    <source>
        <strain evidence="3 4">IBT 40285</strain>
    </source>
</reference>
<evidence type="ECO:0000256" key="1">
    <source>
        <dbReference type="ARBA" id="ARBA00022598"/>
    </source>
</evidence>
<proteinExistence type="predicted"/>
<dbReference type="GO" id="GO:0031177">
    <property type="term" value="F:phosphopantetheine binding"/>
    <property type="evidence" value="ECO:0007669"/>
    <property type="project" value="TreeGrafter"/>
</dbReference>
<accession>A0A084QWI3</accession>
<dbReference type="AlphaFoldDB" id="A0A084QWI3"/>
<dbReference type="GO" id="GO:0005737">
    <property type="term" value="C:cytoplasm"/>
    <property type="evidence" value="ECO:0007669"/>
    <property type="project" value="TreeGrafter"/>
</dbReference>
<dbReference type="PROSITE" id="PS50075">
    <property type="entry name" value="CARRIER"/>
    <property type="match status" value="1"/>
</dbReference>
<dbReference type="GO" id="GO:0044550">
    <property type="term" value="P:secondary metabolite biosynthetic process"/>
    <property type="evidence" value="ECO:0007669"/>
    <property type="project" value="TreeGrafter"/>
</dbReference>
<dbReference type="PANTHER" id="PTHR45527:SF1">
    <property type="entry name" value="FATTY ACID SYNTHASE"/>
    <property type="match status" value="1"/>
</dbReference>